<dbReference type="EMBL" id="CAJVPY010047847">
    <property type="protein sequence ID" value="CAG8811674.1"/>
    <property type="molecule type" value="Genomic_DNA"/>
</dbReference>
<protein>
    <submittedName>
        <fullName evidence="1">28027_t:CDS:1</fullName>
    </submittedName>
</protein>
<evidence type="ECO:0000313" key="1">
    <source>
        <dbReference type="EMBL" id="CAG8811674.1"/>
    </source>
</evidence>
<dbReference type="Proteomes" id="UP000789405">
    <property type="component" value="Unassembled WGS sequence"/>
</dbReference>
<reference evidence="1" key="1">
    <citation type="submission" date="2021-06" db="EMBL/GenBank/DDBJ databases">
        <authorList>
            <person name="Kallberg Y."/>
            <person name="Tangrot J."/>
            <person name="Rosling A."/>
        </authorList>
    </citation>
    <scope>NUCLEOTIDE SEQUENCE</scope>
    <source>
        <strain evidence="1">MA453B</strain>
    </source>
</reference>
<evidence type="ECO:0000313" key="2">
    <source>
        <dbReference type="Proteomes" id="UP000789405"/>
    </source>
</evidence>
<name>A0A9N9K7Y7_9GLOM</name>
<dbReference type="OrthoDB" id="10308509at2759"/>
<sequence length="67" mass="7501">MDDRISASDSIIVKVITISLFGITNMSCVQSIVNALQRPNSVIIYDEYDEPMISIEKIKKVIEDAIL</sequence>
<comment type="caution">
    <text evidence="1">The sequence shown here is derived from an EMBL/GenBank/DDBJ whole genome shotgun (WGS) entry which is preliminary data.</text>
</comment>
<keyword evidence="2" id="KW-1185">Reference proteome</keyword>
<organism evidence="1 2">
    <name type="scientific">Dentiscutata erythropus</name>
    <dbReference type="NCBI Taxonomy" id="1348616"/>
    <lineage>
        <taxon>Eukaryota</taxon>
        <taxon>Fungi</taxon>
        <taxon>Fungi incertae sedis</taxon>
        <taxon>Mucoromycota</taxon>
        <taxon>Glomeromycotina</taxon>
        <taxon>Glomeromycetes</taxon>
        <taxon>Diversisporales</taxon>
        <taxon>Gigasporaceae</taxon>
        <taxon>Dentiscutata</taxon>
    </lineage>
</organism>
<feature type="non-terminal residue" evidence="1">
    <location>
        <position position="67"/>
    </location>
</feature>
<dbReference type="AlphaFoldDB" id="A0A9N9K7Y7"/>
<gene>
    <name evidence="1" type="ORF">DERYTH_LOCUS25501</name>
</gene>
<proteinExistence type="predicted"/>
<accession>A0A9N9K7Y7</accession>